<reference evidence="2" key="1">
    <citation type="journal article" date="2022" name="bioRxiv">
        <title>Sequencing and chromosome-scale assembly of the giantPleurodeles waltlgenome.</title>
        <authorList>
            <person name="Brown T."/>
            <person name="Elewa A."/>
            <person name="Iarovenko S."/>
            <person name="Subramanian E."/>
            <person name="Araus A.J."/>
            <person name="Petzold A."/>
            <person name="Susuki M."/>
            <person name="Suzuki K.-i.T."/>
            <person name="Hayashi T."/>
            <person name="Toyoda A."/>
            <person name="Oliveira C."/>
            <person name="Osipova E."/>
            <person name="Leigh N.D."/>
            <person name="Simon A."/>
            <person name="Yun M.H."/>
        </authorList>
    </citation>
    <scope>NUCLEOTIDE SEQUENCE</scope>
    <source>
        <strain evidence="2">20211129_DDA</strain>
        <tissue evidence="2">Liver</tissue>
    </source>
</reference>
<feature type="region of interest" description="Disordered" evidence="1">
    <location>
        <begin position="93"/>
        <end position="117"/>
    </location>
</feature>
<protein>
    <submittedName>
        <fullName evidence="2">Uncharacterized protein</fullName>
    </submittedName>
</protein>
<evidence type="ECO:0000313" key="3">
    <source>
        <dbReference type="Proteomes" id="UP001066276"/>
    </source>
</evidence>
<gene>
    <name evidence="2" type="ORF">NDU88_000568</name>
</gene>
<comment type="caution">
    <text evidence="2">The sequence shown here is derived from an EMBL/GenBank/DDBJ whole genome shotgun (WGS) entry which is preliminary data.</text>
</comment>
<dbReference type="EMBL" id="JANPWB010000011">
    <property type="protein sequence ID" value="KAJ1122063.1"/>
    <property type="molecule type" value="Genomic_DNA"/>
</dbReference>
<feature type="compositionally biased region" description="Polar residues" evidence="1">
    <location>
        <begin position="93"/>
        <end position="104"/>
    </location>
</feature>
<evidence type="ECO:0000313" key="2">
    <source>
        <dbReference type="EMBL" id="KAJ1122063.1"/>
    </source>
</evidence>
<sequence length="133" mass="14322">MPTTSPVRCVLGLEGKSQRRRENNGCSCTCSPPRMSHATERAWTLLRMRTLVTRPCFCAVIASNKAWDERDLLAPGGVHDGAEQSTVNQGMKQVNGSQSLSGGSRASAGVHDGAERGSGCRCQELESCRIMKV</sequence>
<dbReference type="AlphaFoldDB" id="A0AAV7P187"/>
<accession>A0AAV7P187</accession>
<evidence type="ECO:0000256" key="1">
    <source>
        <dbReference type="SAM" id="MobiDB-lite"/>
    </source>
</evidence>
<proteinExistence type="predicted"/>
<organism evidence="2 3">
    <name type="scientific">Pleurodeles waltl</name>
    <name type="common">Iberian ribbed newt</name>
    <dbReference type="NCBI Taxonomy" id="8319"/>
    <lineage>
        <taxon>Eukaryota</taxon>
        <taxon>Metazoa</taxon>
        <taxon>Chordata</taxon>
        <taxon>Craniata</taxon>
        <taxon>Vertebrata</taxon>
        <taxon>Euteleostomi</taxon>
        <taxon>Amphibia</taxon>
        <taxon>Batrachia</taxon>
        <taxon>Caudata</taxon>
        <taxon>Salamandroidea</taxon>
        <taxon>Salamandridae</taxon>
        <taxon>Pleurodelinae</taxon>
        <taxon>Pleurodeles</taxon>
    </lineage>
</organism>
<name>A0AAV7P187_PLEWA</name>
<dbReference type="Proteomes" id="UP001066276">
    <property type="component" value="Chromosome 7"/>
</dbReference>
<keyword evidence="3" id="KW-1185">Reference proteome</keyword>